<dbReference type="EMBL" id="CP118605">
    <property type="protein sequence ID" value="WGL15170.1"/>
    <property type="molecule type" value="Genomic_DNA"/>
</dbReference>
<evidence type="ECO:0000256" key="6">
    <source>
        <dbReference type="ARBA" id="ARBA00017539"/>
    </source>
</evidence>
<dbReference type="InterPro" id="IPR036817">
    <property type="entry name" value="Transthyretin/HIU_hydrolase_sf"/>
</dbReference>
<dbReference type="SUPFAM" id="SSF49472">
    <property type="entry name" value="Transthyretin (synonym: prealbumin)"/>
    <property type="match status" value="1"/>
</dbReference>
<keyword evidence="12" id="KW-1185">Reference proteome</keyword>
<dbReference type="InterPro" id="IPR023418">
    <property type="entry name" value="Thyroxine_BS"/>
</dbReference>
<evidence type="ECO:0000256" key="3">
    <source>
        <dbReference type="ARBA" id="ARBA00009850"/>
    </source>
</evidence>
<dbReference type="Proteomes" id="UP001236500">
    <property type="component" value="Chromosome"/>
</dbReference>
<comment type="subunit">
    <text evidence="4 9">Homotetramer.</text>
</comment>
<dbReference type="InterPro" id="IPR023416">
    <property type="entry name" value="Transthyretin/HIU_hydrolase_d"/>
</dbReference>
<proteinExistence type="inferred from homology"/>
<dbReference type="Gene3D" id="2.60.40.180">
    <property type="entry name" value="Transthyretin/hydroxyisourate hydrolase domain"/>
    <property type="match status" value="1"/>
</dbReference>
<dbReference type="RefSeq" id="WP_280317754.1">
    <property type="nucleotide sequence ID" value="NZ_CP118605.1"/>
</dbReference>
<evidence type="ECO:0000256" key="5">
    <source>
        <dbReference type="ARBA" id="ARBA00012609"/>
    </source>
</evidence>
<gene>
    <name evidence="11" type="primary">uraH</name>
    <name evidence="11" type="ORF">PVT68_10320</name>
</gene>
<organism evidence="11 12">
    <name type="scientific">Microbulbifer bruguierae</name>
    <dbReference type="NCBI Taxonomy" id="3029061"/>
    <lineage>
        <taxon>Bacteria</taxon>
        <taxon>Pseudomonadati</taxon>
        <taxon>Pseudomonadota</taxon>
        <taxon>Gammaproteobacteria</taxon>
        <taxon>Cellvibrionales</taxon>
        <taxon>Microbulbiferaceae</taxon>
        <taxon>Microbulbifer</taxon>
    </lineage>
</organism>
<dbReference type="NCBIfam" id="TIGR02962">
    <property type="entry name" value="hdxy_isourate"/>
    <property type="match status" value="1"/>
</dbReference>
<dbReference type="SMART" id="SM00095">
    <property type="entry name" value="TR_THY"/>
    <property type="match status" value="1"/>
</dbReference>
<evidence type="ECO:0000256" key="8">
    <source>
        <dbReference type="ARBA" id="ARBA00022801"/>
    </source>
</evidence>
<feature type="domain" description="Transthyretin/hydroxyisourate hydrolase" evidence="10">
    <location>
        <begin position="1"/>
        <end position="111"/>
    </location>
</feature>
<keyword evidence="7 9" id="KW-0659">Purine metabolism</keyword>
<evidence type="ECO:0000256" key="4">
    <source>
        <dbReference type="ARBA" id="ARBA00011881"/>
    </source>
</evidence>
<comment type="function">
    <text evidence="2">Catalyzes the hydrolysis of 5-hydroxyisourate (HIU) to 2-oxo-4-hydroxy-4-carboxy-5-ureidoimidazoline (OHCU).</text>
</comment>
<evidence type="ECO:0000256" key="2">
    <source>
        <dbReference type="ARBA" id="ARBA00002704"/>
    </source>
</evidence>
<dbReference type="PRINTS" id="PR00189">
    <property type="entry name" value="TRNSTHYRETIN"/>
</dbReference>
<name>A0ABY8N9K4_9GAMM</name>
<dbReference type="InterPro" id="IPR023419">
    <property type="entry name" value="Transthyretin_CS"/>
</dbReference>
<dbReference type="PROSITE" id="PS00769">
    <property type="entry name" value="TRANSTHYRETIN_2"/>
    <property type="match status" value="1"/>
</dbReference>
<accession>A0ABY8N9K4</accession>
<evidence type="ECO:0000256" key="7">
    <source>
        <dbReference type="ARBA" id="ARBA00022631"/>
    </source>
</evidence>
<dbReference type="PANTHER" id="PTHR10395:SF7">
    <property type="entry name" value="5-HYDROXYISOURATE HYDROLASE"/>
    <property type="match status" value="1"/>
</dbReference>
<evidence type="ECO:0000313" key="12">
    <source>
        <dbReference type="Proteomes" id="UP001236500"/>
    </source>
</evidence>
<evidence type="ECO:0000256" key="1">
    <source>
        <dbReference type="ARBA" id="ARBA00001043"/>
    </source>
</evidence>
<dbReference type="GO" id="GO:0033971">
    <property type="term" value="F:hydroxyisourate hydrolase activity"/>
    <property type="evidence" value="ECO:0007669"/>
    <property type="project" value="UniProtKB-EC"/>
</dbReference>
<dbReference type="Pfam" id="PF00576">
    <property type="entry name" value="Transthyretin"/>
    <property type="match status" value="1"/>
</dbReference>
<dbReference type="PROSITE" id="PS00768">
    <property type="entry name" value="TRANSTHYRETIN_1"/>
    <property type="match status" value="1"/>
</dbReference>
<evidence type="ECO:0000259" key="10">
    <source>
        <dbReference type="SMART" id="SM00095"/>
    </source>
</evidence>
<dbReference type="EC" id="3.5.2.17" evidence="5 9"/>
<comment type="similarity">
    <text evidence="3 9">Belongs to the transthyretin family. 5-hydroxyisourate hydrolase subfamily.</text>
</comment>
<dbReference type="InterPro" id="IPR000895">
    <property type="entry name" value="Transthyretin/HIU_hydrolase"/>
</dbReference>
<dbReference type="PANTHER" id="PTHR10395">
    <property type="entry name" value="URICASE AND TRANSTHYRETIN-RELATED"/>
    <property type="match status" value="1"/>
</dbReference>
<sequence>MSQITTHVLDTACGRPAAGIAIALAQRDGDRWLTLDESVTNQDGRAPALSRELFLRAGIYRLRFTTASYLEEIHRSAFYPHVDVVFALDDSGQHYHIPLLLSPFGYSTYRGS</sequence>
<dbReference type="InterPro" id="IPR014306">
    <property type="entry name" value="Hydroxyisourate_hydrolase"/>
</dbReference>
<reference evidence="11 12" key="1">
    <citation type="submission" date="2023-02" db="EMBL/GenBank/DDBJ databases">
        <title>Description and genomic characterization of Microbulbifer bruguierae sp. nov., isolated from the sediment of mangrove plant Bruguiera sexangula.</title>
        <authorList>
            <person name="Long M."/>
        </authorList>
    </citation>
    <scope>NUCLEOTIDE SEQUENCE [LARGE SCALE GENOMIC DNA]</scope>
    <source>
        <strain evidence="11 12">H12</strain>
    </source>
</reference>
<evidence type="ECO:0000256" key="9">
    <source>
        <dbReference type="RuleBase" id="RU361270"/>
    </source>
</evidence>
<evidence type="ECO:0000313" key="11">
    <source>
        <dbReference type="EMBL" id="WGL15170.1"/>
    </source>
</evidence>
<keyword evidence="8 9" id="KW-0378">Hydrolase</keyword>
<comment type="catalytic activity">
    <reaction evidence="1 9">
        <text>5-hydroxyisourate + H2O = 5-hydroxy-2-oxo-4-ureido-2,5-dihydro-1H-imidazole-5-carboxylate + H(+)</text>
        <dbReference type="Rhea" id="RHEA:23736"/>
        <dbReference type="ChEBI" id="CHEBI:15377"/>
        <dbReference type="ChEBI" id="CHEBI:15378"/>
        <dbReference type="ChEBI" id="CHEBI:18072"/>
        <dbReference type="ChEBI" id="CHEBI:58639"/>
        <dbReference type="EC" id="3.5.2.17"/>
    </reaction>
</comment>
<protein>
    <recommendedName>
        <fullName evidence="6 9">5-hydroxyisourate hydrolase</fullName>
        <shortName evidence="9">HIU hydrolase</shortName>
        <shortName evidence="9">HIUHase</shortName>
        <ecNumber evidence="5 9">3.5.2.17</ecNumber>
    </recommendedName>
</protein>
<dbReference type="CDD" id="cd05822">
    <property type="entry name" value="TLP_HIUase"/>
    <property type="match status" value="1"/>
</dbReference>